<organism evidence="1 2">
    <name type="scientific">Paramuricea clavata</name>
    <name type="common">Red gorgonian</name>
    <name type="synonym">Violescent sea-whip</name>
    <dbReference type="NCBI Taxonomy" id="317549"/>
    <lineage>
        <taxon>Eukaryota</taxon>
        <taxon>Metazoa</taxon>
        <taxon>Cnidaria</taxon>
        <taxon>Anthozoa</taxon>
        <taxon>Octocorallia</taxon>
        <taxon>Malacalcyonacea</taxon>
        <taxon>Plexauridae</taxon>
        <taxon>Paramuricea</taxon>
    </lineage>
</organism>
<dbReference type="PANTHER" id="PTHR46704:SF9">
    <property type="entry name" value="BHLH DOMAIN-CONTAINING PROTEIN"/>
    <property type="match status" value="1"/>
</dbReference>
<proteinExistence type="predicted"/>
<dbReference type="OrthoDB" id="5982857at2759"/>
<name>A0A7D9IYG2_PARCT</name>
<sequence>MIEDEKQDGSVDFPVGDKAYIFDAMAILQTLTVLPATFGELATDLLAKIVNTAVSLNFSRVDFVCDRHPEKSIKNLERDKRAMGGTNVIRIYSEQQRVPRQWKKFMASGENKEEIMKFIFNTWRNADSQALKGVEVFLAHEDKCHKLTELLGDMSCTEIEELSCDHEEADTRMIAHARHASLSYSNVIVKSPDTDVFLIALNAINDIIANLFFETGKGNATRIISLNKTKQHIGEQWCSSLIGFHAFTGCDTTSAFYGKGKVKALKIARTNDEYAILFGNLGKTVTLSTQLKNGLYGFVCHLYGYEGRSDVNSVRYEMFKGGKYDEELLPPNQDSLDNHIRRANYQCYIWRHAVQPILRLPDFCDHGWKLDEEGNVTINWMSQLFHTS</sequence>
<dbReference type="PANTHER" id="PTHR46704">
    <property type="entry name" value="CXC DOMAIN-CONTAINING PROTEIN-RELATED"/>
    <property type="match status" value="1"/>
</dbReference>
<dbReference type="EMBL" id="CACRXK020010430">
    <property type="protein sequence ID" value="CAB4019377.1"/>
    <property type="molecule type" value="Genomic_DNA"/>
</dbReference>
<dbReference type="AlphaFoldDB" id="A0A7D9IYG2"/>
<gene>
    <name evidence="1" type="ORF">PACLA_8A079059</name>
</gene>
<comment type="caution">
    <text evidence="1">The sequence shown here is derived from an EMBL/GenBank/DDBJ whole genome shotgun (WGS) entry which is preliminary data.</text>
</comment>
<evidence type="ECO:0000313" key="2">
    <source>
        <dbReference type="Proteomes" id="UP001152795"/>
    </source>
</evidence>
<dbReference type="Proteomes" id="UP001152795">
    <property type="component" value="Unassembled WGS sequence"/>
</dbReference>
<accession>A0A7D9IYG2</accession>
<reference evidence="1" key="1">
    <citation type="submission" date="2020-04" db="EMBL/GenBank/DDBJ databases">
        <authorList>
            <person name="Alioto T."/>
            <person name="Alioto T."/>
            <person name="Gomez Garrido J."/>
        </authorList>
    </citation>
    <scope>NUCLEOTIDE SEQUENCE</scope>
    <source>
        <strain evidence="1">A484AB</strain>
    </source>
</reference>
<protein>
    <submittedName>
        <fullName evidence="1">Uncharacterized protein</fullName>
    </submittedName>
</protein>
<keyword evidence="2" id="KW-1185">Reference proteome</keyword>
<evidence type="ECO:0000313" key="1">
    <source>
        <dbReference type="EMBL" id="CAB4019377.1"/>
    </source>
</evidence>